<protein>
    <submittedName>
        <fullName evidence="3">FAD-dependent catabolic D-arginine dehydrogenase DauA</fullName>
    </submittedName>
</protein>
<keyword evidence="1" id="KW-0560">Oxidoreductase</keyword>
<dbReference type="InterPro" id="IPR036188">
    <property type="entry name" value="FAD/NAD-bd_sf"/>
</dbReference>
<dbReference type="SUPFAM" id="SSF51905">
    <property type="entry name" value="FAD/NAD(P)-binding domain"/>
    <property type="match status" value="1"/>
</dbReference>
<accession>A0ABQ6CVG8</accession>
<organism evidence="3 4">
    <name type="scientific">Labrys miyagiensis</name>
    <dbReference type="NCBI Taxonomy" id="346912"/>
    <lineage>
        <taxon>Bacteria</taxon>
        <taxon>Pseudomonadati</taxon>
        <taxon>Pseudomonadota</taxon>
        <taxon>Alphaproteobacteria</taxon>
        <taxon>Hyphomicrobiales</taxon>
        <taxon>Xanthobacteraceae</taxon>
        <taxon>Labrys</taxon>
    </lineage>
</organism>
<gene>
    <name evidence="3" type="primary">dauA</name>
    <name evidence="3" type="ORF">GCM10007874_52830</name>
</gene>
<dbReference type="EMBL" id="BSPC01000058">
    <property type="protein sequence ID" value="GLS22266.1"/>
    <property type="molecule type" value="Genomic_DNA"/>
</dbReference>
<feature type="domain" description="FAD dependent oxidoreductase" evidence="2">
    <location>
        <begin position="8"/>
        <end position="349"/>
    </location>
</feature>
<dbReference type="Proteomes" id="UP001156882">
    <property type="component" value="Unassembled WGS sequence"/>
</dbReference>
<sequence length="399" mass="42206">MMSSQKVDFIVVGGGIAGASVAYELSARARVILLEAEGVPGYHSTGRSAAVMSENYGPALWSGLVTASRSFLESPPRGFSEVPLVSPRGAMFLARENEQDKLRSQGEELVRRGARVDIMSAEDALFHCPVLKASEFALALYEPGCNDIDTDALMSGYLKAFKARGGQLVTNARVEKLNYSSGLWTAETPAGNFEAPVVVNAAGGWVQQVSRLAGLASRNVVPFRRTAVTFDPPAGSDISRWPMTFDVAETFYFKPEAGRIMVSPIDMAPSEPCDAQADELEVAIAIDRIHTYTTMDVRSVKHKWGGLRTFAPDHEPVIGPDPEEKSFIWLAGQGGNGVMAGAAAARLAASFALGEGVPADIAALGITEENVSPARACVAGAEAGPPVVGRICCGFTPLG</sequence>
<proteinExistence type="predicted"/>
<evidence type="ECO:0000313" key="3">
    <source>
        <dbReference type="EMBL" id="GLS22266.1"/>
    </source>
</evidence>
<reference evidence="4" key="1">
    <citation type="journal article" date="2019" name="Int. J. Syst. Evol. Microbiol.">
        <title>The Global Catalogue of Microorganisms (GCM) 10K type strain sequencing project: providing services to taxonomists for standard genome sequencing and annotation.</title>
        <authorList>
            <consortium name="The Broad Institute Genomics Platform"/>
            <consortium name="The Broad Institute Genome Sequencing Center for Infectious Disease"/>
            <person name="Wu L."/>
            <person name="Ma J."/>
        </authorList>
    </citation>
    <scope>NUCLEOTIDE SEQUENCE [LARGE SCALE GENOMIC DNA]</scope>
    <source>
        <strain evidence="4">NBRC 101365</strain>
    </source>
</reference>
<evidence type="ECO:0000259" key="2">
    <source>
        <dbReference type="Pfam" id="PF01266"/>
    </source>
</evidence>
<name>A0ABQ6CVG8_9HYPH</name>
<evidence type="ECO:0000313" key="4">
    <source>
        <dbReference type="Proteomes" id="UP001156882"/>
    </source>
</evidence>
<dbReference type="PANTHER" id="PTHR13847:SF287">
    <property type="entry name" value="FAD-DEPENDENT OXIDOREDUCTASE DOMAIN-CONTAINING PROTEIN 1"/>
    <property type="match status" value="1"/>
</dbReference>
<dbReference type="InterPro" id="IPR006076">
    <property type="entry name" value="FAD-dep_OxRdtase"/>
</dbReference>
<dbReference type="Gene3D" id="3.30.9.10">
    <property type="entry name" value="D-Amino Acid Oxidase, subunit A, domain 2"/>
    <property type="match status" value="1"/>
</dbReference>
<comment type="caution">
    <text evidence="3">The sequence shown here is derived from an EMBL/GenBank/DDBJ whole genome shotgun (WGS) entry which is preliminary data.</text>
</comment>
<dbReference type="Pfam" id="PF01266">
    <property type="entry name" value="DAO"/>
    <property type="match status" value="1"/>
</dbReference>
<dbReference type="Gene3D" id="3.50.50.60">
    <property type="entry name" value="FAD/NAD(P)-binding domain"/>
    <property type="match status" value="1"/>
</dbReference>
<dbReference type="PANTHER" id="PTHR13847">
    <property type="entry name" value="SARCOSINE DEHYDROGENASE-RELATED"/>
    <property type="match status" value="1"/>
</dbReference>
<keyword evidence="4" id="KW-1185">Reference proteome</keyword>
<evidence type="ECO:0000256" key="1">
    <source>
        <dbReference type="ARBA" id="ARBA00023002"/>
    </source>
</evidence>